<comment type="caution">
    <text evidence="2">The sequence shown here is derived from an EMBL/GenBank/DDBJ whole genome shotgun (WGS) entry which is preliminary data.</text>
</comment>
<name>A0A2A9PP84_OPHUN</name>
<reference evidence="2 3" key="2">
    <citation type="journal article" date="2017" name="Sci. Rep.">
        <title>Ant-infecting Ophiocordyceps genomes reveal a high diversity of potential behavioral manipulation genes and a possible major role for enterotoxins.</title>
        <authorList>
            <person name="de Bekker C."/>
            <person name="Ohm R.A."/>
            <person name="Evans H.C."/>
            <person name="Brachmann A."/>
            <person name="Hughes D.P."/>
        </authorList>
    </citation>
    <scope>NUCLEOTIDE SEQUENCE [LARGE SCALE GENOMIC DNA]</scope>
    <source>
        <strain evidence="2 3">SC16a</strain>
    </source>
</reference>
<dbReference type="Proteomes" id="UP000037136">
    <property type="component" value="Unassembled WGS sequence"/>
</dbReference>
<reference evidence="2 3" key="1">
    <citation type="journal article" date="2015" name="BMC Genomics">
        <title>Gene expression during zombie ant biting behavior reflects the complexity underlying fungal parasitic behavioral manipulation.</title>
        <authorList>
            <person name="de Bekker C."/>
            <person name="Ohm R.A."/>
            <person name="Loreto R.G."/>
            <person name="Sebastian A."/>
            <person name="Albert I."/>
            <person name="Merrow M."/>
            <person name="Brachmann A."/>
            <person name="Hughes D.P."/>
        </authorList>
    </citation>
    <scope>NUCLEOTIDE SEQUENCE [LARGE SCALE GENOMIC DNA]</scope>
    <source>
        <strain evidence="2 3">SC16a</strain>
    </source>
</reference>
<dbReference type="GO" id="GO:0033167">
    <property type="term" value="C:ARC complex"/>
    <property type="evidence" value="ECO:0007669"/>
    <property type="project" value="InterPro"/>
</dbReference>
<dbReference type="GO" id="GO:0031047">
    <property type="term" value="P:regulatory ncRNA-mediated gene silencing"/>
    <property type="evidence" value="ECO:0007669"/>
    <property type="project" value="InterPro"/>
</dbReference>
<dbReference type="AlphaFoldDB" id="A0A2A9PP84"/>
<evidence type="ECO:0000313" key="2">
    <source>
        <dbReference type="EMBL" id="PFH63168.1"/>
    </source>
</evidence>
<proteinExistence type="predicted"/>
<dbReference type="STRING" id="268505.A0A2A9PP84"/>
<evidence type="ECO:0000256" key="1">
    <source>
        <dbReference type="SAM" id="MobiDB-lite"/>
    </source>
</evidence>
<feature type="compositionally biased region" description="Basic and acidic residues" evidence="1">
    <location>
        <begin position="430"/>
        <end position="445"/>
    </location>
</feature>
<dbReference type="EMBL" id="LAZP02000007">
    <property type="protein sequence ID" value="PFH63168.1"/>
    <property type="molecule type" value="Genomic_DNA"/>
</dbReference>
<gene>
    <name evidence="2" type="ORF">XA68_17277</name>
</gene>
<dbReference type="InterPro" id="IPR018606">
    <property type="entry name" value="Arb1"/>
</dbReference>
<accession>A0A2A9PP84</accession>
<protein>
    <submittedName>
        <fullName evidence="2">Uncharacterized protein</fullName>
    </submittedName>
</protein>
<evidence type="ECO:0000313" key="3">
    <source>
        <dbReference type="Proteomes" id="UP000037136"/>
    </source>
</evidence>
<organism evidence="2 3">
    <name type="scientific">Ophiocordyceps unilateralis</name>
    <name type="common">Zombie-ant fungus</name>
    <name type="synonym">Torrubia unilateralis</name>
    <dbReference type="NCBI Taxonomy" id="268505"/>
    <lineage>
        <taxon>Eukaryota</taxon>
        <taxon>Fungi</taxon>
        <taxon>Dikarya</taxon>
        <taxon>Ascomycota</taxon>
        <taxon>Pezizomycotina</taxon>
        <taxon>Sordariomycetes</taxon>
        <taxon>Hypocreomycetidae</taxon>
        <taxon>Hypocreales</taxon>
        <taxon>Ophiocordycipitaceae</taxon>
        <taxon>Ophiocordyceps</taxon>
    </lineage>
</organism>
<dbReference type="Pfam" id="PF09692">
    <property type="entry name" value="Arb1"/>
    <property type="match status" value="1"/>
</dbReference>
<sequence length="445" mass="49866">MPSKLPAQDDQGGEVQLENGAAAKKASEGKSSKPLRLPKSRGTGFEEYFADPPMTPDEAAEEKNEIYASDIPFETRIQSCIQRFRARRRLQTDRSLYFNEYLFLGGIDTNPNVFGGQHHSDLRHLTPAERRDITATDTVHSESTTSERFYRAGDDNWSVDFTGVLAGFFSTSLISLTGGIRKDMETAANVIDNFLRYVRQHDVCPEYEKDVNRALDLCADARREWVLLEKLRTSFPGRFHQAATQLFSPSSSQDWDSPSIAQPTQLDNEAVFYSACALLGETEALTAAKRGNTAVVREYDCTLEVVSVQLPSTKLAERFRSLVIGQVQHHPNPIGKAFFKTAAIEEGWLDPTMESPHAAAIAWLYFEQSILDNLKPGMKLAMTISELSVGVRFVKAWKNLVPSYYTFLPQVLMKHYKVPKPNERPAASVHDPDAEEKQHANEAEA</sequence>
<feature type="region of interest" description="Disordered" evidence="1">
    <location>
        <begin position="1"/>
        <end position="58"/>
    </location>
</feature>
<dbReference type="OrthoDB" id="435402at2759"/>
<feature type="region of interest" description="Disordered" evidence="1">
    <location>
        <begin position="422"/>
        <end position="445"/>
    </location>
</feature>
<keyword evidence="3" id="KW-1185">Reference proteome</keyword>